<dbReference type="InParanoid" id="K1PZB1"/>
<comment type="similarity">
    <text evidence="1">Belongs to the IMPACT family.</text>
</comment>
<reference evidence="3" key="1">
    <citation type="journal article" date="2012" name="Nature">
        <title>The oyster genome reveals stress adaptation and complexity of shell formation.</title>
        <authorList>
            <person name="Zhang G."/>
            <person name="Fang X."/>
            <person name="Guo X."/>
            <person name="Li L."/>
            <person name="Luo R."/>
            <person name="Xu F."/>
            <person name="Yang P."/>
            <person name="Zhang L."/>
            <person name="Wang X."/>
            <person name="Qi H."/>
            <person name="Xiong Z."/>
            <person name="Que H."/>
            <person name="Xie Y."/>
            <person name="Holland P.W."/>
            <person name="Paps J."/>
            <person name="Zhu Y."/>
            <person name="Wu F."/>
            <person name="Chen Y."/>
            <person name="Wang J."/>
            <person name="Peng C."/>
            <person name="Meng J."/>
            <person name="Yang L."/>
            <person name="Liu J."/>
            <person name="Wen B."/>
            <person name="Zhang N."/>
            <person name="Huang Z."/>
            <person name="Zhu Q."/>
            <person name="Feng Y."/>
            <person name="Mount A."/>
            <person name="Hedgecock D."/>
            <person name="Xu Z."/>
            <person name="Liu Y."/>
            <person name="Domazet-Loso T."/>
            <person name="Du Y."/>
            <person name="Sun X."/>
            <person name="Zhang S."/>
            <person name="Liu B."/>
            <person name="Cheng P."/>
            <person name="Jiang X."/>
            <person name="Li J."/>
            <person name="Fan D."/>
            <person name="Wang W."/>
            <person name="Fu W."/>
            <person name="Wang T."/>
            <person name="Wang B."/>
            <person name="Zhang J."/>
            <person name="Peng Z."/>
            <person name="Li Y."/>
            <person name="Li N."/>
            <person name="Wang J."/>
            <person name="Chen M."/>
            <person name="He Y."/>
            <person name="Tan F."/>
            <person name="Song X."/>
            <person name="Zheng Q."/>
            <person name="Huang R."/>
            <person name="Yang H."/>
            <person name="Du X."/>
            <person name="Chen L."/>
            <person name="Yang M."/>
            <person name="Gaffney P.M."/>
            <person name="Wang S."/>
            <person name="Luo L."/>
            <person name="She Z."/>
            <person name="Ming Y."/>
            <person name="Huang W."/>
            <person name="Zhang S."/>
            <person name="Huang B."/>
            <person name="Zhang Y."/>
            <person name="Qu T."/>
            <person name="Ni P."/>
            <person name="Miao G."/>
            <person name="Wang J."/>
            <person name="Wang Q."/>
            <person name="Steinberg C.E."/>
            <person name="Wang H."/>
            <person name="Li N."/>
            <person name="Qian L."/>
            <person name="Zhang G."/>
            <person name="Li Y."/>
            <person name="Yang H."/>
            <person name="Liu X."/>
            <person name="Wang J."/>
            <person name="Yin Y."/>
            <person name="Wang J."/>
        </authorList>
    </citation>
    <scope>NUCLEOTIDE SEQUENCE [LARGE SCALE GENOMIC DNA]</scope>
    <source>
        <strain evidence="3">05x7-T-G4-1.051#20</strain>
    </source>
</reference>
<gene>
    <name evidence="3" type="ORF">CGI_10003135</name>
</gene>
<dbReference type="PANTHER" id="PTHR16301:SF25">
    <property type="entry name" value="PROTEIN IMPACT"/>
    <property type="match status" value="1"/>
</dbReference>
<dbReference type="GO" id="GO:0005737">
    <property type="term" value="C:cytoplasm"/>
    <property type="evidence" value="ECO:0007669"/>
    <property type="project" value="TreeGrafter"/>
</dbReference>
<dbReference type="InterPro" id="IPR023582">
    <property type="entry name" value="Impact"/>
</dbReference>
<dbReference type="GO" id="GO:0006446">
    <property type="term" value="P:regulation of translational initiation"/>
    <property type="evidence" value="ECO:0007669"/>
    <property type="project" value="TreeGrafter"/>
</dbReference>
<evidence type="ECO:0000313" key="3">
    <source>
        <dbReference type="EMBL" id="EKC21900.1"/>
    </source>
</evidence>
<dbReference type="GO" id="GO:0140469">
    <property type="term" value="P:GCN2-mediated signaling"/>
    <property type="evidence" value="ECO:0007669"/>
    <property type="project" value="TreeGrafter"/>
</dbReference>
<accession>K1PZB1</accession>
<name>K1PZB1_MAGGI</name>
<dbReference type="InterPro" id="IPR001498">
    <property type="entry name" value="Impact_N"/>
</dbReference>
<dbReference type="Gene3D" id="3.30.230.30">
    <property type="entry name" value="Impact, N-terminal domain"/>
    <property type="match status" value="1"/>
</dbReference>
<dbReference type="SUPFAM" id="SSF54211">
    <property type="entry name" value="Ribosomal protein S5 domain 2-like"/>
    <property type="match status" value="1"/>
</dbReference>
<evidence type="ECO:0000256" key="1">
    <source>
        <dbReference type="ARBA" id="ARBA00007665"/>
    </source>
</evidence>
<protein>
    <submittedName>
        <fullName evidence="3">IMPACT-like protein</fullName>
    </submittedName>
</protein>
<dbReference type="InterPro" id="IPR036956">
    <property type="entry name" value="Impact_N_sf"/>
</dbReference>
<dbReference type="PANTHER" id="PTHR16301">
    <property type="entry name" value="IMPACT-RELATED"/>
    <property type="match status" value="1"/>
</dbReference>
<dbReference type="HOGENOM" id="CLU_099185_0_0_1"/>
<organism evidence="3">
    <name type="scientific">Magallana gigas</name>
    <name type="common">Pacific oyster</name>
    <name type="synonym">Crassostrea gigas</name>
    <dbReference type="NCBI Taxonomy" id="29159"/>
    <lineage>
        <taxon>Eukaryota</taxon>
        <taxon>Metazoa</taxon>
        <taxon>Spiralia</taxon>
        <taxon>Lophotrochozoa</taxon>
        <taxon>Mollusca</taxon>
        <taxon>Bivalvia</taxon>
        <taxon>Autobranchia</taxon>
        <taxon>Pteriomorphia</taxon>
        <taxon>Ostreida</taxon>
        <taxon>Ostreoidea</taxon>
        <taxon>Ostreidae</taxon>
        <taxon>Magallana</taxon>
    </lineage>
</organism>
<feature type="domain" description="Impact N-terminal" evidence="2">
    <location>
        <begin position="133"/>
        <end position="208"/>
    </location>
</feature>
<dbReference type="EMBL" id="JH815732">
    <property type="protein sequence ID" value="EKC21900.1"/>
    <property type="molecule type" value="Genomic_DNA"/>
</dbReference>
<dbReference type="AlphaFoldDB" id="K1PZB1"/>
<proteinExistence type="inferred from homology"/>
<sequence length="235" mass="27043">MNDIRISKYYRMGQFNDKQKSPRPIFVQVSDPIHEEAITKTVYKLKEKKSSVRISQQLPEAKREHRIRLYEIQSQYAKKNIITVVKRDRLVFSNGTTYRDKTGGRPQADEILVADEDTKDYASGDIIEDNGNRFEARTVQVKTQREVSKELVNLLRLPNVSTATHNVYAYRFVNQDGVNQEGSEDDDEHGAGRTLLRTLRKNNVQNAMKWRAMQAIPQGRSILIFSGLSAPIRNC</sequence>
<dbReference type="Pfam" id="PF01205">
    <property type="entry name" value="Impact_N"/>
    <property type="match status" value="1"/>
</dbReference>
<evidence type="ECO:0000259" key="2">
    <source>
        <dbReference type="Pfam" id="PF01205"/>
    </source>
</evidence>
<dbReference type="InterPro" id="IPR020568">
    <property type="entry name" value="Ribosomal_Su5_D2-typ_SF"/>
</dbReference>